<dbReference type="InterPro" id="IPR050904">
    <property type="entry name" value="Adhesion/Biosynth-related"/>
</dbReference>
<proteinExistence type="predicted"/>
<sequence length="501" mass="56579">MKNIILNRLAKLGALLLVLAFGACDEVDKDAVFTDDNLQTAIQFMENDPEGRFEEWLKVIEASDYYGMVNARGSYTFLICENEGVQSFLGNRSLESMEKAEVNLLVKSNIVMTDYFSYTLNQGPMGDTTMNGNYLTVMFGAGGFSNMLVNQKSKIVNRDIECSNGVVHILDKPVEPIGQGVHGTLVDIGEFGIFAEAVEKAGLVDTLDLMTTPEGKKVRYTVYAETDQAFAKKGVKDFAGLVEFLGAGTDYTSRTNELHRFVRHHIISGKKYSNRLASDIILTAGGTMVRLDKSQELSQVFVNPEYDIFEEVIPEESNRLDLGRLDYQSKNAVIHALEDVLTIKELAPATVYDDMGAVPELDEYRWDAKYKEYRFWVKDVERWRGEGYDKFAYRYYTHIGGLHESDNFICYSSSSGWFEFETKPILKGKYEVSLRVGDTRSEGSYKVYMDDVLCKNVMPPRAGSFVLGEYEFDKNEPHVIRLESFTGGRLALDVFVFKPVN</sequence>
<evidence type="ECO:0000313" key="4">
    <source>
        <dbReference type="Proteomes" id="UP001348817"/>
    </source>
</evidence>
<feature type="domain" description="FAS1" evidence="2">
    <location>
        <begin position="37"/>
        <end position="174"/>
    </location>
</feature>
<dbReference type="Pfam" id="PF02469">
    <property type="entry name" value="Fasciclin"/>
    <property type="match status" value="2"/>
</dbReference>
<evidence type="ECO:0000256" key="1">
    <source>
        <dbReference type="SAM" id="SignalP"/>
    </source>
</evidence>
<evidence type="ECO:0000313" key="3">
    <source>
        <dbReference type="EMBL" id="BDD10575.1"/>
    </source>
</evidence>
<gene>
    <name evidence="3" type="ORF">FUAX_30070</name>
</gene>
<dbReference type="PROSITE" id="PS50213">
    <property type="entry name" value="FAS1"/>
    <property type="match status" value="2"/>
</dbReference>
<dbReference type="PANTHER" id="PTHR10900:SF77">
    <property type="entry name" value="FI19380P1"/>
    <property type="match status" value="1"/>
</dbReference>
<keyword evidence="4" id="KW-1185">Reference proteome</keyword>
<feature type="signal peptide" evidence="1">
    <location>
        <begin position="1"/>
        <end position="23"/>
    </location>
</feature>
<dbReference type="Gene3D" id="2.30.180.10">
    <property type="entry name" value="FAS1 domain"/>
    <property type="match status" value="2"/>
</dbReference>
<dbReference type="EMBL" id="AP025314">
    <property type="protein sequence ID" value="BDD10575.1"/>
    <property type="molecule type" value="Genomic_DNA"/>
</dbReference>
<dbReference type="AlphaFoldDB" id="A0AAU9DDN6"/>
<name>A0AAU9DDN6_9BACT</name>
<organism evidence="3 4">
    <name type="scientific">Fulvitalea axinellae</name>
    <dbReference type="NCBI Taxonomy" id="1182444"/>
    <lineage>
        <taxon>Bacteria</taxon>
        <taxon>Pseudomonadati</taxon>
        <taxon>Bacteroidota</taxon>
        <taxon>Cytophagia</taxon>
        <taxon>Cytophagales</taxon>
        <taxon>Persicobacteraceae</taxon>
        <taxon>Fulvitalea</taxon>
    </lineage>
</organism>
<keyword evidence="1" id="KW-0732">Signal</keyword>
<dbReference type="InterPro" id="IPR000782">
    <property type="entry name" value="FAS1_domain"/>
</dbReference>
<dbReference type="SUPFAM" id="SSF82153">
    <property type="entry name" value="FAS1 domain"/>
    <property type="match status" value="2"/>
</dbReference>
<dbReference type="Proteomes" id="UP001348817">
    <property type="component" value="Chromosome"/>
</dbReference>
<dbReference type="PANTHER" id="PTHR10900">
    <property type="entry name" value="PERIOSTIN-RELATED"/>
    <property type="match status" value="1"/>
</dbReference>
<dbReference type="RefSeq" id="WP_338392120.1">
    <property type="nucleotide sequence ID" value="NZ_AP025314.1"/>
</dbReference>
<accession>A0AAU9DDN6</accession>
<protein>
    <recommendedName>
        <fullName evidence="2">FAS1 domain-containing protein</fullName>
    </recommendedName>
</protein>
<evidence type="ECO:0000259" key="2">
    <source>
        <dbReference type="PROSITE" id="PS50213"/>
    </source>
</evidence>
<feature type="domain" description="FAS1" evidence="2">
    <location>
        <begin position="178"/>
        <end position="341"/>
    </location>
</feature>
<reference evidence="3 4" key="1">
    <citation type="submission" date="2021-12" db="EMBL/GenBank/DDBJ databases">
        <title>Genome sequencing of bacteria with rrn-lacking chromosome and rrn-plasmid.</title>
        <authorList>
            <person name="Anda M."/>
            <person name="Iwasaki W."/>
        </authorList>
    </citation>
    <scope>NUCLEOTIDE SEQUENCE [LARGE SCALE GENOMIC DNA]</scope>
    <source>
        <strain evidence="3 4">DSM 100852</strain>
    </source>
</reference>
<dbReference type="InterPro" id="IPR036378">
    <property type="entry name" value="FAS1_dom_sf"/>
</dbReference>
<dbReference type="PROSITE" id="PS51257">
    <property type="entry name" value="PROKAR_LIPOPROTEIN"/>
    <property type="match status" value="1"/>
</dbReference>
<dbReference type="KEGG" id="fax:FUAX_30070"/>
<feature type="chain" id="PRO_5043616911" description="FAS1 domain-containing protein" evidence="1">
    <location>
        <begin position="24"/>
        <end position="501"/>
    </location>
</feature>